<dbReference type="Pfam" id="PF00550">
    <property type="entry name" value="PP-binding"/>
    <property type="match status" value="1"/>
</dbReference>
<dbReference type="InterPro" id="IPR036736">
    <property type="entry name" value="ACP-like_sf"/>
</dbReference>
<dbReference type="FunFam" id="3.40.50.980:FF:000001">
    <property type="entry name" value="Non-ribosomal peptide synthetase"/>
    <property type="match status" value="1"/>
</dbReference>
<evidence type="ECO:0000313" key="7">
    <source>
        <dbReference type="EMBL" id="MBF8193542.1"/>
    </source>
</evidence>
<dbReference type="InterPro" id="IPR020845">
    <property type="entry name" value="AMP-binding_CS"/>
</dbReference>
<dbReference type="Gene3D" id="3.30.559.30">
    <property type="entry name" value="Nonribosomal peptide synthetase, condensation domain"/>
    <property type="match status" value="1"/>
</dbReference>
<dbReference type="PROSITE" id="PS50075">
    <property type="entry name" value="CARRIER"/>
    <property type="match status" value="1"/>
</dbReference>
<dbReference type="Gene3D" id="3.40.50.720">
    <property type="entry name" value="NAD(P)-binding Rossmann-like Domain"/>
    <property type="match status" value="1"/>
</dbReference>
<feature type="region of interest" description="Disordered" evidence="5">
    <location>
        <begin position="991"/>
        <end position="1016"/>
    </location>
</feature>
<keyword evidence="8" id="KW-1185">Reference proteome</keyword>
<organism evidence="7 8">
    <name type="scientific">Nonomuraea cypriaca</name>
    <dbReference type="NCBI Taxonomy" id="1187855"/>
    <lineage>
        <taxon>Bacteria</taxon>
        <taxon>Bacillati</taxon>
        <taxon>Actinomycetota</taxon>
        <taxon>Actinomycetes</taxon>
        <taxon>Streptosporangiales</taxon>
        <taxon>Streptosporangiaceae</taxon>
        <taxon>Nonomuraea</taxon>
    </lineage>
</organism>
<dbReference type="CDD" id="cd05930">
    <property type="entry name" value="A_NRPS"/>
    <property type="match status" value="1"/>
</dbReference>
<dbReference type="InterPro" id="IPR025110">
    <property type="entry name" value="AMP-bd_C"/>
</dbReference>
<name>A0A931AID2_9ACTN</name>
<dbReference type="InterPro" id="IPR010080">
    <property type="entry name" value="Thioester_reductase-like_dom"/>
</dbReference>
<gene>
    <name evidence="7" type="ORF">ITP53_49290</name>
</gene>
<evidence type="ECO:0000256" key="4">
    <source>
        <dbReference type="ARBA" id="ARBA00022598"/>
    </source>
</evidence>
<dbReference type="InterPro" id="IPR036291">
    <property type="entry name" value="NAD(P)-bd_dom_sf"/>
</dbReference>
<reference evidence="7" key="1">
    <citation type="submission" date="2020-11" db="EMBL/GenBank/DDBJ databases">
        <title>Whole-genome analyses of Nonomuraea sp. K274.</title>
        <authorList>
            <person name="Veyisoglu A."/>
        </authorList>
    </citation>
    <scope>NUCLEOTIDE SEQUENCE</scope>
    <source>
        <strain evidence="7">K274</strain>
    </source>
</reference>
<evidence type="ECO:0000256" key="5">
    <source>
        <dbReference type="SAM" id="MobiDB-lite"/>
    </source>
</evidence>
<dbReference type="NCBIfam" id="TIGR01733">
    <property type="entry name" value="AA-adenyl-dom"/>
    <property type="match status" value="1"/>
</dbReference>
<evidence type="ECO:0000256" key="1">
    <source>
        <dbReference type="ARBA" id="ARBA00001957"/>
    </source>
</evidence>
<feature type="region of interest" description="Disordered" evidence="5">
    <location>
        <begin position="186"/>
        <end position="215"/>
    </location>
</feature>
<dbReference type="GO" id="GO:0043041">
    <property type="term" value="P:amino acid activation for nonribosomal peptide biosynthetic process"/>
    <property type="evidence" value="ECO:0007669"/>
    <property type="project" value="TreeGrafter"/>
</dbReference>
<dbReference type="PANTHER" id="PTHR45527">
    <property type="entry name" value="NONRIBOSOMAL PEPTIDE SYNTHETASE"/>
    <property type="match status" value="1"/>
</dbReference>
<dbReference type="InterPro" id="IPR023213">
    <property type="entry name" value="CAT-like_dom_sf"/>
</dbReference>
<dbReference type="PANTHER" id="PTHR45527:SF1">
    <property type="entry name" value="FATTY ACID SYNTHASE"/>
    <property type="match status" value="1"/>
</dbReference>
<dbReference type="InterPro" id="IPR000873">
    <property type="entry name" value="AMP-dep_synth/lig_dom"/>
</dbReference>
<accession>A0A931AID2</accession>
<keyword evidence="4" id="KW-0436">Ligase</keyword>
<dbReference type="EMBL" id="JADOGI010000294">
    <property type="protein sequence ID" value="MBF8193542.1"/>
    <property type="molecule type" value="Genomic_DNA"/>
</dbReference>
<comment type="cofactor">
    <cofactor evidence="1">
        <name>pantetheine 4'-phosphate</name>
        <dbReference type="ChEBI" id="CHEBI:47942"/>
    </cofactor>
</comment>
<dbReference type="Gene3D" id="3.30.559.10">
    <property type="entry name" value="Chloramphenicol acetyltransferase-like domain"/>
    <property type="match status" value="1"/>
</dbReference>
<evidence type="ECO:0000259" key="6">
    <source>
        <dbReference type="PROSITE" id="PS50075"/>
    </source>
</evidence>
<comment type="caution">
    <text evidence="7">The sequence shown here is derived from an EMBL/GenBank/DDBJ whole genome shotgun (WGS) entry which is preliminary data.</text>
</comment>
<dbReference type="InterPro" id="IPR009081">
    <property type="entry name" value="PP-bd_ACP"/>
</dbReference>
<dbReference type="InterPro" id="IPR006162">
    <property type="entry name" value="Ppantetheine_attach_site"/>
</dbReference>
<dbReference type="CDD" id="cd05235">
    <property type="entry name" value="SDR_e1"/>
    <property type="match status" value="1"/>
</dbReference>
<dbReference type="Pfam" id="PF07993">
    <property type="entry name" value="NAD_binding_4"/>
    <property type="match status" value="1"/>
</dbReference>
<protein>
    <submittedName>
        <fullName evidence="7">Amino acid adenylation domain-containing protein</fullName>
    </submittedName>
</protein>
<dbReference type="Gene3D" id="1.10.1200.10">
    <property type="entry name" value="ACP-like"/>
    <property type="match status" value="1"/>
</dbReference>
<evidence type="ECO:0000313" key="8">
    <source>
        <dbReference type="Proteomes" id="UP000605361"/>
    </source>
</evidence>
<dbReference type="PROSITE" id="PS00455">
    <property type="entry name" value="AMP_BINDING"/>
    <property type="match status" value="1"/>
</dbReference>
<dbReference type="Pfam" id="PF13193">
    <property type="entry name" value="AMP-binding_C"/>
    <property type="match status" value="1"/>
</dbReference>
<dbReference type="Gene3D" id="2.30.38.10">
    <property type="entry name" value="Luciferase, Domain 3"/>
    <property type="match status" value="1"/>
</dbReference>
<dbReference type="Proteomes" id="UP000605361">
    <property type="component" value="Unassembled WGS sequence"/>
</dbReference>
<proteinExistence type="predicted"/>
<dbReference type="Gene3D" id="3.40.50.980">
    <property type="match status" value="2"/>
</dbReference>
<dbReference type="InterPro" id="IPR013120">
    <property type="entry name" value="FAR_NAD-bd"/>
</dbReference>
<dbReference type="NCBIfam" id="TIGR01746">
    <property type="entry name" value="Thioester-redct"/>
    <property type="match status" value="1"/>
</dbReference>
<dbReference type="GO" id="GO:0008610">
    <property type="term" value="P:lipid biosynthetic process"/>
    <property type="evidence" value="ECO:0007669"/>
    <property type="project" value="UniProtKB-ARBA"/>
</dbReference>
<feature type="domain" description="Carrier" evidence="6">
    <location>
        <begin position="1012"/>
        <end position="1087"/>
    </location>
</feature>
<evidence type="ECO:0000256" key="3">
    <source>
        <dbReference type="ARBA" id="ARBA00022553"/>
    </source>
</evidence>
<dbReference type="GO" id="GO:0044550">
    <property type="term" value="P:secondary metabolite biosynthetic process"/>
    <property type="evidence" value="ECO:0007669"/>
    <property type="project" value="UniProtKB-ARBA"/>
</dbReference>
<dbReference type="InterPro" id="IPR001242">
    <property type="entry name" value="Condensation_dom"/>
</dbReference>
<dbReference type="RefSeq" id="WP_195902400.1">
    <property type="nucleotide sequence ID" value="NZ_JADOGI010000294.1"/>
</dbReference>
<dbReference type="SUPFAM" id="SSF51735">
    <property type="entry name" value="NAD(P)-binding Rossmann-fold domains"/>
    <property type="match status" value="1"/>
</dbReference>
<dbReference type="GO" id="GO:0031177">
    <property type="term" value="F:phosphopantetheine binding"/>
    <property type="evidence" value="ECO:0007669"/>
    <property type="project" value="TreeGrafter"/>
</dbReference>
<dbReference type="FunFam" id="3.40.50.12780:FF:000012">
    <property type="entry name" value="Non-ribosomal peptide synthetase"/>
    <property type="match status" value="1"/>
</dbReference>
<keyword evidence="2" id="KW-0596">Phosphopantetheine</keyword>
<dbReference type="CDD" id="cd19531">
    <property type="entry name" value="LCL_NRPS-like"/>
    <property type="match status" value="1"/>
</dbReference>
<dbReference type="PROSITE" id="PS00012">
    <property type="entry name" value="PHOSPHOPANTETHEINE"/>
    <property type="match status" value="1"/>
</dbReference>
<dbReference type="InterPro" id="IPR045851">
    <property type="entry name" value="AMP-bd_C_sf"/>
</dbReference>
<keyword evidence="3" id="KW-0597">Phosphoprotein</keyword>
<dbReference type="Gene3D" id="3.30.300.30">
    <property type="match status" value="1"/>
</dbReference>
<dbReference type="FunFam" id="3.30.300.30:FF:000010">
    <property type="entry name" value="Enterobactin synthetase component F"/>
    <property type="match status" value="1"/>
</dbReference>
<dbReference type="InterPro" id="IPR010071">
    <property type="entry name" value="AA_adenyl_dom"/>
</dbReference>
<dbReference type="SUPFAM" id="SSF56801">
    <property type="entry name" value="Acetyl-CoA synthetase-like"/>
    <property type="match status" value="1"/>
</dbReference>
<dbReference type="SUPFAM" id="SSF52777">
    <property type="entry name" value="CoA-dependent acyltransferases"/>
    <property type="match status" value="2"/>
</dbReference>
<dbReference type="SUPFAM" id="SSF47336">
    <property type="entry name" value="ACP-like"/>
    <property type="match status" value="1"/>
</dbReference>
<dbReference type="Pfam" id="PF00501">
    <property type="entry name" value="AMP-binding"/>
    <property type="match status" value="1"/>
</dbReference>
<evidence type="ECO:0000256" key="2">
    <source>
        <dbReference type="ARBA" id="ARBA00022450"/>
    </source>
</evidence>
<feature type="region of interest" description="Disordered" evidence="5">
    <location>
        <begin position="250"/>
        <end position="273"/>
    </location>
</feature>
<dbReference type="Pfam" id="PF00668">
    <property type="entry name" value="Condensation"/>
    <property type="match status" value="1"/>
</dbReference>
<feature type="compositionally biased region" description="Polar residues" evidence="5">
    <location>
        <begin position="186"/>
        <end position="204"/>
    </location>
</feature>
<dbReference type="GO" id="GO:0016874">
    <property type="term" value="F:ligase activity"/>
    <property type="evidence" value="ECO:0007669"/>
    <property type="project" value="UniProtKB-KW"/>
</dbReference>
<sequence>MTSRRAEIGNLSAEEKRRLLAELLVEKRSRGVDRFSPLQRRLWVLRQMEPAIPTHVLGVSEVRGPLDSAALQEAVRAVARRHEILTGGFVEVEGEPVWAPASSVWLSVPLVDVSGLASGEQDTEIGRLVAREAAQVFDLATPPLVRVSLVRRAPEHHTMVVVAHQLVMDQASVRLFVREIAREHTLSGQASSGRDTGSGQVTSDAGSGQASSGGGEQATFAGFAAWQRERLATPEAAHDLDYWRQRLGGLPDTNLPTDRPRPPMGSRSLSGASHRWQVPSGLAARWEALAERIGATVPDVLLATWLTVLSRYSGRRDIAVGLPVPGRPDGWAGALGPFENAVVLRADLTGGPTFAELVTRVADARTQAMEHQETPFEHLVDELPQGDSTAPPLYQVRFVQDEPAPATSHDGLEWRETWADAPLAPFDLTFRLATAEDGTLSVRLDYANELFDASTAVSMLGHLRTLGLAATEQPDQVLSALPMLPPDEYTRVTREWADGPAHTAEPRLVHRLVEEQAARNPEAVAVVAGSDRLTYGALNAQANRLARHLRELGAGPEKRVGVIAERTTHTVTALLAVLKAGAAYVPLDPDTPAERQRFILTDAGIDVLLAHSHHQRTWPEAITTITLDDFGGGADGTDLDSPVDRANLAYIIYTSGSTGTPKGVLASCANLAHATAARQEAFGEGSDVAGAAYLMLAPFTFDASAAGLYWTLGQGSRLVLPDPVEMQDPRLLGRLIEQHQVTHLDGVPSQYSVMLDVQPQSLRTVRFCVLAGEALPAALVRQHYETLPEAPLYNEYGPTEATVWSTFHPCPPDFAGASVPIGRPIPGARVLILDDDLNPLPQGIPGQIHIGGPGITRGYLNRPALTAEHFTPDPYHPGERLYHTGDRGRWLPDGTIEFLGRTDTQTKIRGYRIELGEIETTLQDHPAIANAVVTADHERAGDPRLIAYLITRAEAISREELNAHLLASLPHYMLPSTYVFLDKLPLTPHGKVDRQALPSPDEQQRRSAPYEAPQTKVEREVAQAFGESLGIERVGRHDDFFELGGNSLLIARVGAILAGLYGVDLPLPLLFTQPTVEGVAGTIELFWKGGYQGLQDSRDPATMLSEIQLDPAIKPDGLPTADIMNPSGVFLTGATGYLGIFILEQILEQTSADVHCLVRASGPENAIDRLKRTADTFKVNWDEKFRTRVKPVVGDLSEPRFGLSEKAFMDLAGKIDSIYHNAALVNFVWPYSVLKGPNVHGTVEVLRLACTTKVKIVHFVSTIDVLVGSHMPRPFLEDPLPQLPPHVPFSYPQTKWISEKIVELAKERGVPTTIFRPSIMMGHTGTGACHQTDYILVGLRGFLELGILPEYDEVLNCTTVDYASKTFVHITMQEKSIGEIFHLWNVDAIPTMATYDWVRSYGYEFEVVSFSEAVERARRVSPGHPIYPLLPVLFLYESGEAGLPMRWDDHLKLDPRLECAHTLAAQEGTDITAPDIDEKWMHDSLSFLIERGQLKPPSAIKLLAGSAEGQRR</sequence>
<dbReference type="GO" id="GO:0005737">
    <property type="term" value="C:cytoplasm"/>
    <property type="evidence" value="ECO:0007669"/>
    <property type="project" value="TreeGrafter"/>
</dbReference>